<reference evidence="1 2" key="1">
    <citation type="journal article" date="2016" name="Nat. Commun.">
        <title>Thousands of microbial genomes shed light on interconnected biogeochemical processes in an aquifer system.</title>
        <authorList>
            <person name="Anantharaman K."/>
            <person name="Brown C.T."/>
            <person name="Hug L.A."/>
            <person name="Sharon I."/>
            <person name="Castelle C.J."/>
            <person name="Probst A.J."/>
            <person name="Thomas B.C."/>
            <person name="Singh A."/>
            <person name="Wilkins M.J."/>
            <person name="Karaoz U."/>
            <person name="Brodie E.L."/>
            <person name="Williams K.H."/>
            <person name="Hubbard S.S."/>
            <person name="Banfield J.F."/>
        </authorList>
    </citation>
    <scope>NUCLEOTIDE SEQUENCE [LARGE SCALE GENOMIC DNA]</scope>
</reference>
<dbReference type="STRING" id="1817772.A2527_00470"/>
<dbReference type="Proteomes" id="UP000178449">
    <property type="component" value="Unassembled WGS sequence"/>
</dbReference>
<sequence length="120" mass="14093">MRKKAWVITWECLGDHAEKDDKVVMFLHPTTGPSKIKEIVELLYAAFKYTPADKLSFFVNKSNPYPAEYRRIVGGQQWTGEITCGHNPFLWARKVEDIQIDNNENIRWKETPKPRKPYIL</sequence>
<dbReference type="AlphaFoldDB" id="A0A1F6GFI8"/>
<accession>A0A1F6GFI8</accession>
<organism evidence="1 2">
    <name type="scientific">Candidatus Lambdaproteobacteria bacterium RIFOXYD2_FULL_50_16</name>
    <dbReference type="NCBI Taxonomy" id="1817772"/>
    <lineage>
        <taxon>Bacteria</taxon>
        <taxon>Pseudomonadati</taxon>
        <taxon>Pseudomonadota</taxon>
        <taxon>Candidatus Lambdaproteobacteria</taxon>
    </lineage>
</organism>
<proteinExistence type="predicted"/>
<dbReference type="EMBL" id="MFNE01000008">
    <property type="protein sequence ID" value="OGG96883.1"/>
    <property type="molecule type" value="Genomic_DNA"/>
</dbReference>
<protein>
    <submittedName>
        <fullName evidence="1">Uncharacterized protein</fullName>
    </submittedName>
</protein>
<gene>
    <name evidence="1" type="ORF">A2527_00470</name>
</gene>
<name>A0A1F6GFI8_9PROT</name>
<comment type="caution">
    <text evidence="1">The sequence shown here is derived from an EMBL/GenBank/DDBJ whole genome shotgun (WGS) entry which is preliminary data.</text>
</comment>
<evidence type="ECO:0000313" key="1">
    <source>
        <dbReference type="EMBL" id="OGG96883.1"/>
    </source>
</evidence>
<evidence type="ECO:0000313" key="2">
    <source>
        <dbReference type="Proteomes" id="UP000178449"/>
    </source>
</evidence>